<reference evidence="1" key="1">
    <citation type="submission" date="2022-03" db="EMBL/GenBank/DDBJ databases">
        <title>Genomic analyses of argali, domestic sheep and their hybrids provide insights into chromosomal evolution, heterosis and genetic basis of agronomic traits.</title>
        <authorList>
            <person name="Li M."/>
        </authorList>
    </citation>
    <scope>NUCLEOTIDE SEQUENCE</scope>
    <source>
        <strain evidence="1">F1 hybrid</strain>
    </source>
</reference>
<proteinExistence type="predicted"/>
<sequence length="398" mass="43397">MGPAAALRSGVPGCARGLEVRAAAAGAAAAAAAAATAAANGDPGSSRSPPHTVPVGVQYQRSTNGVRSSVLAADTPRVLVSRSLVGSWFESFSTLKVGSSSKTATVTGLPLPQRQAFLADDVGSAVKLLQPARATGADRCRDGTRDPWQVEIHVCELTFHANPRAKSSPHEKMRPSPNPTPPGGGVLAPREQPTSSPWPQAQTIPEARRWPQMRDPSHGHRKQVREKALWKRRPGFALFSLGKCRWRLTHPSHPDVQQGPAAAVKMGESYPLRSRRGARTWRCADTDPTGLCWRAKARYVFCATERLTLQTGRAKSAARITTFYAGPTSSCNQDVKVQESRRFPKYESAYACTVNYCYKRTTQRGPFHRAFHECSDYPDVLNSSIKKKRDDMFIQPLT</sequence>
<gene>
    <name evidence="1" type="ORF">MJG53_010070</name>
</gene>
<comment type="caution">
    <text evidence="1">The sequence shown here is derived from an EMBL/GenBank/DDBJ whole genome shotgun (WGS) entry which is preliminary data.</text>
</comment>
<accession>A0ACB9UVL0</accession>
<evidence type="ECO:0000313" key="2">
    <source>
        <dbReference type="Proteomes" id="UP001057279"/>
    </source>
</evidence>
<organism evidence="1 2">
    <name type="scientific">Ovis ammon polii x Ovis aries</name>
    <dbReference type="NCBI Taxonomy" id="2918886"/>
    <lineage>
        <taxon>Eukaryota</taxon>
        <taxon>Metazoa</taxon>
        <taxon>Chordata</taxon>
        <taxon>Craniata</taxon>
        <taxon>Vertebrata</taxon>
        <taxon>Euteleostomi</taxon>
        <taxon>Mammalia</taxon>
        <taxon>Eutheria</taxon>
        <taxon>Laurasiatheria</taxon>
        <taxon>Artiodactyla</taxon>
        <taxon>Ruminantia</taxon>
        <taxon>Pecora</taxon>
        <taxon>Bovidae</taxon>
        <taxon>Caprinae</taxon>
        <taxon>Ovis</taxon>
    </lineage>
</organism>
<protein>
    <submittedName>
        <fullName evidence="1">Uncharacterized protein</fullName>
    </submittedName>
</protein>
<dbReference type="EMBL" id="CM043035">
    <property type="protein sequence ID" value="KAI4581627.1"/>
    <property type="molecule type" value="Genomic_DNA"/>
</dbReference>
<evidence type="ECO:0000313" key="1">
    <source>
        <dbReference type="EMBL" id="KAI4581627.1"/>
    </source>
</evidence>
<keyword evidence="2" id="KW-1185">Reference proteome</keyword>
<dbReference type="Proteomes" id="UP001057279">
    <property type="component" value="Linkage Group LG10"/>
</dbReference>
<name>A0ACB9UVL0_9CETA</name>